<dbReference type="EMBL" id="BARU01002793">
    <property type="protein sequence ID" value="GAH18627.1"/>
    <property type="molecule type" value="Genomic_DNA"/>
</dbReference>
<sequence length="227" mass="26491">MKPEELRKGYVGWCPHTDYMTEDKEYPHSWTSCKKHTAEEFIKEWLPFDPEYNQIIDFFFVQMVPTTKCIRCEGSGYNAPTKRLSEDWYEHLRTDGKKGWNIRLEQDEVDVLVKEGRLMDFTRVPITPKQKEIVKKRIAEGHNSWLPFNNGHKTTAEEVNKRYAKGTGHDSINHGICVEVRAKRLGFWGFCETCKGEGYIVTDKEYLGLNLWMSHPRKGAARGVEIT</sequence>
<comment type="caution">
    <text evidence="1">The sequence shown here is derived from an EMBL/GenBank/DDBJ whole genome shotgun (WGS) entry which is preliminary data.</text>
</comment>
<name>X1DEJ8_9ZZZZ</name>
<feature type="non-terminal residue" evidence="1">
    <location>
        <position position="227"/>
    </location>
</feature>
<dbReference type="AlphaFoldDB" id="X1DEJ8"/>
<gene>
    <name evidence="1" type="ORF">S03H2_06399</name>
</gene>
<organism evidence="1">
    <name type="scientific">marine sediment metagenome</name>
    <dbReference type="NCBI Taxonomy" id="412755"/>
    <lineage>
        <taxon>unclassified sequences</taxon>
        <taxon>metagenomes</taxon>
        <taxon>ecological metagenomes</taxon>
    </lineage>
</organism>
<proteinExistence type="predicted"/>
<evidence type="ECO:0000313" key="1">
    <source>
        <dbReference type="EMBL" id="GAH18627.1"/>
    </source>
</evidence>
<protein>
    <submittedName>
        <fullName evidence="1">Uncharacterized protein</fullName>
    </submittedName>
</protein>
<reference evidence="1" key="1">
    <citation type="journal article" date="2014" name="Front. Microbiol.">
        <title>High frequency of phylogenetically diverse reductive dehalogenase-homologous genes in deep subseafloor sedimentary metagenomes.</title>
        <authorList>
            <person name="Kawai M."/>
            <person name="Futagami T."/>
            <person name="Toyoda A."/>
            <person name="Takaki Y."/>
            <person name="Nishi S."/>
            <person name="Hori S."/>
            <person name="Arai W."/>
            <person name="Tsubouchi T."/>
            <person name="Morono Y."/>
            <person name="Uchiyama I."/>
            <person name="Ito T."/>
            <person name="Fujiyama A."/>
            <person name="Inagaki F."/>
            <person name="Takami H."/>
        </authorList>
    </citation>
    <scope>NUCLEOTIDE SEQUENCE</scope>
    <source>
        <strain evidence="1">Expedition CK06-06</strain>
    </source>
</reference>
<accession>X1DEJ8</accession>